<proteinExistence type="predicted"/>
<protein>
    <submittedName>
        <fullName evidence="1">Uncharacterized protein</fullName>
    </submittedName>
</protein>
<comment type="caution">
    <text evidence="1">The sequence shown here is derived from an EMBL/GenBank/DDBJ whole genome shotgun (WGS) entry which is preliminary data.</text>
</comment>
<sequence length="101" mass="11413">DTYWFLIVDTSIHTLTQIVPIDVLVNGGILEFVDNIMGKCAHLFEPVAIAVMMCIVLLGERDEAREETQQEREVACGGPLAHDVFAHYIELQRQFVDHSTE</sequence>
<gene>
    <name evidence="1" type="ORF">KI387_018744</name>
</gene>
<dbReference type="EMBL" id="JAHRHJ020000004">
    <property type="protein sequence ID" value="KAH9316975.1"/>
    <property type="molecule type" value="Genomic_DNA"/>
</dbReference>
<organism evidence="1 2">
    <name type="scientific">Taxus chinensis</name>
    <name type="common">Chinese yew</name>
    <name type="synonym">Taxus wallichiana var. chinensis</name>
    <dbReference type="NCBI Taxonomy" id="29808"/>
    <lineage>
        <taxon>Eukaryota</taxon>
        <taxon>Viridiplantae</taxon>
        <taxon>Streptophyta</taxon>
        <taxon>Embryophyta</taxon>
        <taxon>Tracheophyta</taxon>
        <taxon>Spermatophyta</taxon>
        <taxon>Pinopsida</taxon>
        <taxon>Pinidae</taxon>
        <taxon>Conifers II</taxon>
        <taxon>Cupressales</taxon>
        <taxon>Taxaceae</taxon>
        <taxon>Taxus</taxon>
    </lineage>
</organism>
<evidence type="ECO:0000313" key="2">
    <source>
        <dbReference type="Proteomes" id="UP000824469"/>
    </source>
</evidence>
<name>A0AA38G8K4_TAXCH</name>
<feature type="non-terminal residue" evidence="1">
    <location>
        <position position="101"/>
    </location>
</feature>
<evidence type="ECO:0000313" key="1">
    <source>
        <dbReference type="EMBL" id="KAH9316975.1"/>
    </source>
</evidence>
<reference evidence="1 2" key="1">
    <citation type="journal article" date="2021" name="Nat. Plants">
        <title>The Taxus genome provides insights into paclitaxel biosynthesis.</title>
        <authorList>
            <person name="Xiong X."/>
            <person name="Gou J."/>
            <person name="Liao Q."/>
            <person name="Li Y."/>
            <person name="Zhou Q."/>
            <person name="Bi G."/>
            <person name="Li C."/>
            <person name="Du R."/>
            <person name="Wang X."/>
            <person name="Sun T."/>
            <person name="Guo L."/>
            <person name="Liang H."/>
            <person name="Lu P."/>
            <person name="Wu Y."/>
            <person name="Zhang Z."/>
            <person name="Ro D.K."/>
            <person name="Shang Y."/>
            <person name="Huang S."/>
            <person name="Yan J."/>
        </authorList>
    </citation>
    <scope>NUCLEOTIDE SEQUENCE [LARGE SCALE GENOMIC DNA]</scope>
    <source>
        <strain evidence="1">Ta-2019</strain>
    </source>
</reference>
<feature type="non-terminal residue" evidence="1">
    <location>
        <position position="1"/>
    </location>
</feature>
<accession>A0AA38G8K4</accession>
<dbReference type="AlphaFoldDB" id="A0AA38G8K4"/>
<dbReference type="Proteomes" id="UP000824469">
    <property type="component" value="Unassembled WGS sequence"/>
</dbReference>
<keyword evidence="2" id="KW-1185">Reference proteome</keyword>